<evidence type="ECO:0000313" key="1">
    <source>
        <dbReference type="EMBL" id="RKT79647.1"/>
    </source>
</evidence>
<sequence>MGRRDALPQPRVDPNVDVLLASAREVARSLTPGDCDTLGQAAAAYRGETADDDWAERGEAVASLRDALLTGIRAAEGHATGHDATA</sequence>
<dbReference type="AlphaFoldDB" id="A0A495XZB9"/>
<dbReference type="Proteomes" id="UP000278440">
    <property type="component" value="Unassembled WGS sequence"/>
</dbReference>
<accession>A0A495XZB9</accession>
<evidence type="ECO:0000313" key="2">
    <source>
        <dbReference type="Proteomes" id="UP000278440"/>
    </source>
</evidence>
<proteinExistence type="predicted"/>
<gene>
    <name evidence="1" type="ORF">DFJ68_3121</name>
</gene>
<dbReference type="EMBL" id="RBXT01000001">
    <property type="protein sequence ID" value="RKT79647.1"/>
    <property type="molecule type" value="Genomic_DNA"/>
</dbReference>
<dbReference type="RefSeq" id="WP_245963691.1">
    <property type="nucleotide sequence ID" value="NZ_RBXT01000001.1"/>
</dbReference>
<name>A0A495XZB9_9MICO</name>
<keyword evidence="2" id="KW-1185">Reference proteome</keyword>
<organism evidence="1 2">
    <name type="scientific">Terracoccus luteus</name>
    <dbReference type="NCBI Taxonomy" id="53356"/>
    <lineage>
        <taxon>Bacteria</taxon>
        <taxon>Bacillati</taxon>
        <taxon>Actinomycetota</taxon>
        <taxon>Actinomycetes</taxon>
        <taxon>Micrococcales</taxon>
        <taxon>Intrasporangiaceae</taxon>
        <taxon>Terracoccus</taxon>
    </lineage>
</organism>
<comment type="caution">
    <text evidence="1">The sequence shown here is derived from an EMBL/GenBank/DDBJ whole genome shotgun (WGS) entry which is preliminary data.</text>
</comment>
<reference evidence="1 2" key="1">
    <citation type="submission" date="2018-10" db="EMBL/GenBank/DDBJ databases">
        <title>Sequencing the genomes of 1000 actinobacteria strains.</title>
        <authorList>
            <person name="Klenk H.-P."/>
        </authorList>
    </citation>
    <scope>NUCLEOTIDE SEQUENCE [LARGE SCALE GENOMIC DNA]</scope>
    <source>
        <strain evidence="1 2">DSM 44267</strain>
    </source>
</reference>
<protein>
    <submittedName>
        <fullName evidence="1">Uncharacterized protein</fullName>
    </submittedName>
</protein>